<comment type="caution">
    <text evidence="3">The sequence shown here is derived from an EMBL/GenBank/DDBJ whole genome shotgun (WGS) entry which is preliminary data.</text>
</comment>
<dbReference type="Pfam" id="PF18920">
    <property type="entry name" value="DUF5671"/>
    <property type="match status" value="1"/>
</dbReference>
<feature type="transmembrane region" description="Helical" evidence="1">
    <location>
        <begin position="136"/>
        <end position="156"/>
    </location>
</feature>
<dbReference type="InterPro" id="IPR043728">
    <property type="entry name" value="DUF5671"/>
</dbReference>
<proteinExistence type="predicted"/>
<protein>
    <recommendedName>
        <fullName evidence="2">DUF5671 domain-containing protein</fullName>
    </recommendedName>
</protein>
<evidence type="ECO:0000256" key="1">
    <source>
        <dbReference type="SAM" id="Phobius"/>
    </source>
</evidence>
<feature type="domain" description="DUF5671" evidence="2">
    <location>
        <begin position="15"/>
        <end position="143"/>
    </location>
</feature>
<dbReference type="Proteomes" id="UP000034952">
    <property type="component" value="Unassembled WGS sequence"/>
</dbReference>
<dbReference type="EMBL" id="LBPY01000022">
    <property type="protein sequence ID" value="KKP65642.1"/>
    <property type="molecule type" value="Genomic_DNA"/>
</dbReference>
<feature type="transmembrane region" description="Helical" evidence="1">
    <location>
        <begin position="105"/>
        <end position="124"/>
    </location>
</feature>
<reference evidence="3 4" key="1">
    <citation type="journal article" date="2015" name="Nature">
        <title>rRNA introns, odd ribosomes, and small enigmatic genomes across a large radiation of phyla.</title>
        <authorList>
            <person name="Brown C.T."/>
            <person name="Hug L.A."/>
            <person name="Thomas B.C."/>
            <person name="Sharon I."/>
            <person name="Castelle C.J."/>
            <person name="Singh A."/>
            <person name="Wilkins M.J."/>
            <person name="Williams K.H."/>
            <person name="Banfield J.F."/>
        </authorList>
    </citation>
    <scope>NUCLEOTIDE SEQUENCE [LARGE SCALE GENOMIC DNA]</scope>
</reference>
<name>A0A0G0EE83_9BACT</name>
<gene>
    <name evidence="3" type="ORF">UR64_C0022G0002</name>
</gene>
<feature type="transmembrane region" description="Helical" evidence="1">
    <location>
        <begin position="66"/>
        <end position="85"/>
    </location>
</feature>
<keyword evidence="1" id="KW-1133">Transmembrane helix</keyword>
<evidence type="ECO:0000259" key="2">
    <source>
        <dbReference type="Pfam" id="PF18920"/>
    </source>
</evidence>
<evidence type="ECO:0000313" key="3">
    <source>
        <dbReference type="EMBL" id="KKP65642.1"/>
    </source>
</evidence>
<feature type="transmembrane region" description="Helical" evidence="1">
    <location>
        <begin position="14"/>
        <end position="37"/>
    </location>
</feature>
<keyword evidence="1" id="KW-0812">Transmembrane</keyword>
<feature type="transmembrane region" description="Helical" evidence="1">
    <location>
        <begin position="171"/>
        <end position="194"/>
    </location>
</feature>
<accession>A0A0G0EE83</accession>
<keyword evidence="1" id="KW-0472">Membrane</keyword>
<evidence type="ECO:0000313" key="4">
    <source>
        <dbReference type="Proteomes" id="UP000034952"/>
    </source>
</evidence>
<dbReference type="AlphaFoldDB" id="A0A0G0EE83"/>
<sequence length="346" mass="39836">METTIKNSKLTPRFFFISLGVIVTLITSVSSFLVLLFESLNKKFPDALNSVYQYGYNSYNFETIRASLATLIIFFPVFIFISYLWLRESKEDIGYNNLTLRKWMIYLILFLASLLIVIDLVTLVRYFVSGEITTRFIYKVSGTLLVAFLVDSYYSLKMRNVNFNSDKSKKWGLVIGIISIILFSGLIVWSFAVMGSPAKQRAWRLDERRVNDLQSIQYQVINYWQQKEKLPVTLSELADPISSFSIPVDPEFEKGKTYEYILGADKSKLSFDLCATFMEDMPKGWQENNYGGPVIPMMAVEKRDIATSSSFYPYPGGGVNNSWDHKVGRTCFTRTIDKDLYPVFKK</sequence>
<organism evidence="3 4">
    <name type="scientific">Candidatus Nomurabacteria bacterium GW2011_GWE1_35_16</name>
    <dbReference type="NCBI Taxonomy" id="1618761"/>
    <lineage>
        <taxon>Bacteria</taxon>
        <taxon>Candidatus Nomuraibacteriota</taxon>
    </lineage>
</organism>